<dbReference type="Proteomes" id="UP000026915">
    <property type="component" value="Chromosome 9"/>
</dbReference>
<dbReference type="Gramene" id="EOY31285">
    <property type="protein sequence ID" value="EOY31285"/>
    <property type="gene ID" value="TCM_038247"/>
</dbReference>
<dbReference type="EMBL" id="CM001887">
    <property type="protein sequence ID" value="EOY31285.1"/>
    <property type="molecule type" value="Genomic_DNA"/>
</dbReference>
<dbReference type="InParanoid" id="A0A061GN60"/>
<dbReference type="GO" id="GO:0016301">
    <property type="term" value="F:kinase activity"/>
    <property type="evidence" value="ECO:0007669"/>
    <property type="project" value="UniProtKB-KW"/>
</dbReference>
<evidence type="ECO:0000259" key="1">
    <source>
        <dbReference type="Pfam" id="PF07727"/>
    </source>
</evidence>
<accession>A0A061GN60</accession>
<keyword evidence="3" id="KW-1185">Reference proteome</keyword>
<dbReference type="STRING" id="3641.A0A061GN60"/>
<dbReference type="InterPro" id="IPR013103">
    <property type="entry name" value="RVT_2"/>
</dbReference>
<dbReference type="PANTHER" id="PTHR11439:SF498">
    <property type="entry name" value="DNAK FAMILY PROTEIN"/>
    <property type="match status" value="1"/>
</dbReference>
<evidence type="ECO:0000313" key="2">
    <source>
        <dbReference type="EMBL" id="EOY31285.1"/>
    </source>
</evidence>
<dbReference type="InterPro" id="IPR043502">
    <property type="entry name" value="DNA/RNA_pol_sf"/>
</dbReference>
<dbReference type="SUPFAM" id="SSF56672">
    <property type="entry name" value="DNA/RNA polymerases"/>
    <property type="match status" value="1"/>
</dbReference>
<feature type="domain" description="Reverse transcriptase Ty1/copia-type" evidence="1">
    <location>
        <begin position="12"/>
        <end position="146"/>
    </location>
</feature>
<proteinExistence type="predicted"/>
<evidence type="ECO:0000313" key="3">
    <source>
        <dbReference type="Proteomes" id="UP000026915"/>
    </source>
</evidence>
<dbReference type="eggNOG" id="KOG0017">
    <property type="taxonomic scope" value="Eukaryota"/>
</dbReference>
<dbReference type="HOGENOM" id="CLU_001650_21_5_1"/>
<dbReference type="PANTHER" id="PTHR11439">
    <property type="entry name" value="GAG-POL-RELATED RETROTRANSPOSON"/>
    <property type="match status" value="1"/>
</dbReference>
<keyword evidence="2" id="KW-0808">Transferase</keyword>
<dbReference type="Pfam" id="PF07727">
    <property type="entry name" value="RVT_2"/>
    <property type="match status" value="1"/>
</dbReference>
<organism evidence="2 3">
    <name type="scientific">Theobroma cacao</name>
    <name type="common">Cacao</name>
    <name type="synonym">Cocoa</name>
    <dbReference type="NCBI Taxonomy" id="3641"/>
    <lineage>
        <taxon>Eukaryota</taxon>
        <taxon>Viridiplantae</taxon>
        <taxon>Streptophyta</taxon>
        <taxon>Embryophyta</taxon>
        <taxon>Tracheophyta</taxon>
        <taxon>Spermatophyta</taxon>
        <taxon>Magnoliopsida</taxon>
        <taxon>eudicotyledons</taxon>
        <taxon>Gunneridae</taxon>
        <taxon>Pentapetalae</taxon>
        <taxon>rosids</taxon>
        <taxon>malvids</taxon>
        <taxon>Malvales</taxon>
        <taxon>Malvaceae</taxon>
        <taxon>Byttnerioideae</taxon>
        <taxon>Theobroma</taxon>
    </lineage>
</organism>
<protein>
    <submittedName>
        <fullName evidence="2">Cysteine-rich RLK (RECEPTOR-like protein kinase) 8</fullName>
    </submittedName>
</protein>
<gene>
    <name evidence="2" type="ORF">TCM_038247</name>
</gene>
<sequence>MKNELDALEDKKTWTVVPLFDGAHIIICKWVYKIKLTTDGIIERYKACLLAKGYSQLERFDYHETFSPIAKHTTVRVFLATAAIKGWHLSQLDINNAFFNGHLDEVVYMDFPQGYAFQGECSMTSRIVRRLNKSLYGLKQAFRHWNCLEVASSKKGIFVCQRKYALDLINEYGLPGAKPLATPTEYNNKLSKDNGGTILTDSTMYGQLVGKLLYLTFTRPDIAYSVQVLSQFMDKLTVGHLQATYRVLKYLKKASGQGILLFSTSNIHLTVYTDTDWTGCRDTRRLPHRSPEIQHSMKEPSTSRWIATLLERKCKLVLYFHSMSLPRIELQISSPKLYDLHNFMDFSAR</sequence>
<reference evidence="2 3" key="1">
    <citation type="journal article" date="2013" name="Genome Biol.">
        <title>The genome sequence of the most widely cultivated cacao type and its use to identify candidate genes regulating pod color.</title>
        <authorList>
            <person name="Motamayor J.C."/>
            <person name="Mockaitis K."/>
            <person name="Schmutz J."/>
            <person name="Haiminen N."/>
            <person name="Iii D.L."/>
            <person name="Cornejo O."/>
            <person name="Findley S.D."/>
            <person name="Zheng P."/>
            <person name="Utro F."/>
            <person name="Royaert S."/>
            <person name="Saski C."/>
            <person name="Jenkins J."/>
            <person name="Podicheti R."/>
            <person name="Zhao M."/>
            <person name="Scheffler B.E."/>
            <person name="Stack J.C."/>
            <person name="Feltus F.A."/>
            <person name="Mustiga G.M."/>
            <person name="Amores F."/>
            <person name="Phillips W."/>
            <person name="Marelli J.P."/>
            <person name="May G.D."/>
            <person name="Shapiro H."/>
            <person name="Ma J."/>
            <person name="Bustamante C.D."/>
            <person name="Schnell R.J."/>
            <person name="Main D."/>
            <person name="Gilbert D."/>
            <person name="Parida L."/>
            <person name="Kuhn D.N."/>
        </authorList>
    </citation>
    <scope>NUCLEOTIDE SEQUENCE [LARGE SCALE GENOMIC DNA]</scope>
    <source>
        <strain evidence="3">cv. Matina 1-6</strain>
    </source>
</reference>
<name>A0A061GN60_THECC</name>
<dbReference type="AlphaFoldDB" id="A0A061GN60"/>
<keyword evidence="2" id="KW-0418">Kinase</keyword>